<evidence type="ECO:0000313" key="9">
    <source>
        <dbReference type="EMBL" id="KXK26437.1"/>
    </source>
</evidence>
<keyword evidence="3 7" id="KW-0378">Hydrolase</keyword>
<keyword evidence="4" id="KW-0694">RNA-binding</keyword>
<evidence type="ECO:0000256" key="3">
    <source>
        <dbReference type="ARBA" id="ARBA00022801"/>
    </source>
</evidence>
<dbReference type="Proteomes" id="UP000070457">
    <property type="component" value="Unassembled WGS sequence"/>
</dbReference>
<evidence type="ECO:0000256" key="1">
    <source>
        <dbReference type="ARBA" id="ARBA00013260"/>
    </source>
</evidence>
<dbReference type="SUPFAM" id="SSF53178">
    <property type="entry name" value="Peptidyl-tRNA hydrolase-like"/>
    <property type="match status" value="1"/>
</dbReference>
<dbReference type="STRING" id="1617426.TR69_WS6001000440"/>
<evidence type="ECO:0000256" key="8">
    <source>
        <dbReference type="RuleBase" id="RU004320"/>
    </source>
</evidence>
<proteinExistence type="inferred from homology"/>
<sequence length="179" mass="19818">MTETTTLIAGLGNAGRDYEKTRHNAGFMFVDRLLSDWEFTGNSTIKKNDHFELLRYPADRIALLKPLLLMNRSGTAVSEALRQLPDGAKLVVAYDDLDIALGSYKIQQGTSPKRHNGINSVIAALGTDDFLHVRIGIENRTDIRIEGADYVLGRFSEEELSSLDAVLTKAAAELRQRLA</sequence>
<evidence type="ECO:0000256" key="5">
    <source>
        <dbReference type="ARBA" id="ARBA00038063"/>
    </source>
</evidence>
<dbReference type="AlphaFoldDB" id="A0A136LXW3"/>
<evidence type="ECO:0000256" key="4">
    <source>
        <dbReference type="ARBA" id="ARBA00022884"/>
    </source>
</evidence>
<dbReference type="EMBL" id="JYNZ01000003">
    <property type="protein sequence ID" value="KXK26437.1"/>
    <property type="molecule type" value="Genomic_DNA"/>
</dbReference>
<keyword evidence="2" id="KW-0820">tRNA-binding</keyword>
<evidence type="ECO:0000256" key="2">
    <source>
        <dbReference type="ARBA" id="ARBA00022555"/>
    </source>
</evidence>
<name>A0A136LXW3_9BACT</name>
<dbReference type="InterPro" id="IPR001328">
    <property type="entry name" value="Pept_tRNA_hydro"/>
</dbReference>
<dbReference type="PANTHER" id="PTHR17224">
    <property type="entry name" value="PEPTIDYL-TRNA HYDROLASE"/>
    <property type="match status" value="1"/>
</dbReference>
<dbReference type="EC" id="3.1.1.29" evidence="1 7"/>
<dbReference type="CDD" id="cd00462">
    <property type="entry name" value="PTH"/>
    <property type="match status" value="1"/>
</dbReference>
<comment type="caution">
    <text evidence="9">The sequence shown here is derived from an EMBL/GenBank/DDBJ whole genome shotgun (WGS) entry which is preliminary data.</text>
</comment>
<evidence type="ECO:0000256" key="7">
    <source>
        <dbReference type="RuleBase" id="RU000673"/>
    </source>
</evidence>
<dbReference type="PATRIC" id="fig|1617426.3.peg.437"/>
<reference evidence="9 10" key="1">
    <citation type="submission" date="2015-02" db="EMBL/GenBank/DDBJ databases">
        <title>Improved understanding of the partial-nitritation anammox process through 23 genomes representing the majority of the microbial community.</title>
        <authorList>
            <person name="Speth D.R."/>
            <person name="In T Zandt M."/>
            <person name="Guerrero Cruz S."/>
            <person name="Jetten M.S."/>
            <person name="Dutilh B.E."/>
        </authorList>
    </citation>
    <scope>NUCLEOTIDE SEQUENCE [LARGE SCALE GENOMIC DNA]</scope>
    <source>
        <strain evidence="9">OLB20</strain>
    </source>
</reference>
<dbReference type="Pfam" id="PF01195">
    <property type="entry name" value="Pept_tRNA_hydro"/>
    <property type="match status" value="1"/>
</dbReference>
<gene>
    <name evidence="9" type="primary">pth</name>
    <name evidence="9" type="ORF">TR69_WS6001000440</name>
</gene>
<dbReference type="GO" id="GO:0000049">
    <property type="term" value="F:tRNA binding"/>
    <property type="evidence" value="ECO:0007669"/>
    <property type="project" value="UniProtKB-KW"/>
</dbReference>
<evidence type="ECO:0000313" key="10">
    <source>
        <dbReference type="Proteomes" id="UP000070457"/>
    </source>
</evidence>
<evidence type="ECO:0000256" key="6">
    <source>
        <dbReference type="ARBA" id="ARBA00050038"/>
    </source>
</evidence>
<dbReference type="Gene3D" id="3.40.50.1470">
    <property type="entry name" value="Peptidyl-tRNA hydrolase"/>
    <property type="match status" value="1"/>
</dbReference>
<dbReference type="GO" id="GO:0004045">
    <property type="term" value="F:peptidyl-tRNA hydrolase activity"/>
    <property type="evidence" value="ECO:0007669"/>
    <property type="project" value="UniProtKB-EC"/>
</dbReference>
<comment type="catalytic activity">
    <reaction evidence="7">
        <text>an N-acyl-L-alpha-aminoacyl-tRNA + H2O = an N-acyl-L-amino acid + a tRNA + H(+)</text>
        <dbReference type="Rhea" id="RHEA:54448"/>
        <dbReference type="Rhea" id="RHEA-COMP:10123"/>
        <dbReference type="Rhea" id="RHEA-COMP:13883"/>
        <dbReference type="ChEBI" id="CHEBI:15377"/>
        <dbReference type="ChEBI" id="CHEBI:15378"/>
        <dbReference type="ChEBI" id="CHEBI:59874"/>
        <dbReference type="ChEBI" id="CHEBI:78442"/>
        <dbReference type="ChEBI" id="CHEBI:138191"/>
        <dbReference type="EC" id="3.1.1.29"/>
    </reaction>
</comment>
<comment type="similarity">
    <text evidence="5 8">Belongs to the PTH family.</text>
</comment>
<dbReference type="InterPro" id="IPR036416">
    <property type="entry name" value="Pept_tRNA_hydro_sf"/>
</dbReference>
<dbReference type="PANTHER" id="PTHR17224:SF1">
    <property type="entry name" value="PEPTIDYL-TRNA HYDROLASE"/>
    <property type="match status" value="1"/>
</dbReference>
<dbReference type="InterPro" id="IPR018171">
    <property type="entry name" value="Pept_tRNA_hydro_CS"/>
</dbReference>
<organism evidence="9 10">
    <name type="scientific">candidate division WS6 bacterium OLB20</name>
    <dbReference type="NCBI Taxonomy" id="1617426"/>
    <lineage>
        <taxon>Bacteria</taxon>
        <taxon>Candidatus Dojkabacteria</taxon>
    </lineage>
</organism>
<protein>
    <recommendedName>
        <fullName evidence="6 7">Peptidyl-tRNA hydrolase</fullName>
        <ecNumber evidence="1 7">3.1.1.29</ecNumber>
    </recommendedName>
</protein>
<accession>A0A136LXW3</accession>
<dbReference type="PROSITE" id="PS01195">
    <property type="entry name" value="PEPT_TRNA_HYDROL_1"/>
    <property type="match status" value="1"/>
</dbReference>
<dbReference type="NCBIfam" id="TIGR00447">
    <property type="entry name" value="pth"/>
    <property type="match status" value="1"/>
</dbReference>